<evidence type="ECO:0000313" key="2">
    <source>
        <dbReference type="EMBL" id="KDR21507.1"/>
    </source>
</evidence>
<proteinExistence type="predicted"/>
<gene>
    <name evidence="2" type="ORF">L798_02972</name>
</gene>
<keyword evidence="3" id="KW-1185">Reference proteome</keyword>
<organism evidence="2 3">
    <name type="scientific">Zootermopsis nevadensis</name>
    <name type="common">Dampwood termite</name>
    <dbReference type="NCBI Taxonomy" id="136037"/>
    <lineage>
        <taxon>Eukaryota</taxon>
        <taxon>Metazoa</taxon>
        <taxon>Ecdysozoa</taxon>
        <taxon>Arthropoda</taxon>
        <taxon>Hexapoda</taxon>
        <taxon>Insecta</taxon>
        <taxon>Pterygota</taxon>
        <taxon>Neoptera</taxon>
        <taxon>Polyneoptera</taxon>
        <taxon>Dictyoptera</taxon>
        <taxon>Blattodea</taxon>
        <taxon>Blattoidea</taxon>
        <taxon>Termitoidae</taxon>
        <taxon>Termopsidae</taxon>
        <taxon>Zootermopsis</taxon>
    </lineage>
</organism>
<sequence length="79" mass="9079">MLETFLLRKNCVVAVRGPHDVLYQHFPPVGDIHQPVLDVRVPHDLKRHVALQRVRDEDCDGKHNLDTLGQPEGNTRPLR</sequence>
<reference evidence="2 3" key="1">
    <citation type="journal article" date="2014" name="Nat. Commun.">
        <title>Molecular traces of alternative social organization in a termite genome.</title>
        <authorList>
            <person name="Terrapon N."/>
            <person name="Li C."/>
            <person name="Robertson H.M."/>
            <person name="Ji L."/>
            <person name="Meng X."/>
            <person name="Booth W."/>
            <person name="Chen Z."/>
            <person name="Childers C.P."/>
            <person name="Glastad K.M."/>
            <person name="Gokhale K."/>
            <person name="Gowin J."/>
            <person name="Gronenberg W."/>
            <person name="Hermansen R.A."/>
            <person name="Hu H."/>
            <person name="Hunt B.G."/>
            <person name="Huylmans A.K."/>
            <person name="Khalil S.M."/>
            <person name="Mitchell R.D."/>
            <person name="Munoz-Torres M.C."/>
            <person name="Mustard J.A."/>
            <person name="Pan H."/>
            <person name="Reese J.T."/>
            <person name="Scharf M.E."/>
            <person name="Sun F."/>
            <person name="Vogel H."/>
            <person name="Xiao J."/>
            <person name="Yang W."/>
            <person name="Yang Z."/>
            <person name="Yang Z."/>
            <person name="Zhou J."/>
            <person name="Zhu J."/>
            <person name="Brent C.S."/>
            <person name="Elsik C.G."/>
            <person name="Goodisman M.A."/>
            <person name="Liberles D.A."/>
            <person name="Roe R.M."/>
            <person name="Vargo E.L."/>
            <person name="Vilcinskas A."/>
            <person name="Wang J."/>
            <person name="Bornberg-Bauer E."/>
            <person name="Korb J."/>
            <person name="Zhang G."/>
            <person name="Liebig J."/>
        </authorList>
    </citation>
    <scope>NUCLEOTIDE SEQUENCE [LARGE SCALE GENOMIC DNA]</scope>
    <source>
        <tissue evidence="2">Whole organism</tissue>
    </source>
</reference>
<dbReference type="AlphaFoldDB" id="A0A067RCN1"/>
<name>A0A067RCN1_ZOONE</name>
<dbReference type="EMBL" id="KK852550">
    <property type="protein sequence ID" value="KDR21507.1"/>
    <property type="molecule type" value="Genomic_DNA"/>
</dbReference>
<evidence type="ECO:0000256" key="1">
    <source>
        <dbReference type="SAM" id="MobiDB-lite"/>
    </source>
</evidence>
<dbReference type="InParanoid" id="A0A067RCN1"/>
<evidence type="ECO:0000313" key="3">
    <source>
        <dbReference type="Proteomes" id="UP000027135"/>
    </source>
</evidence>
<protein>
    <submittedName>
        <fullName evidence="2">Uncharacterized protein</fullName>
    </submittedName>
</protein>
<accession>A0A067RCN1</accession>
<feature type="region of interest" description="Disordered" evidence="1">
    <location>
        <begin position="59"/>
        <end position="79"/>
    </location>
</feature>
<dbReference type="Proteomes" id="UP000027135">
    <property type="component" value="Unassembled WGS sequence"/>
</dbReference>